<feature type="short sequence motif" description="'HIGH' region" evidence="12">
    <location>
        <begin position="32"/>
        <end position="42"/>
    </location>
</feature>
<name>A0A2S8FRI5_9BACT</name>
<dbReference type="PRINTS" id="PR00983">
    <property type="entry name" value="TRNASYNTHCYS"/>
</dbReference>
<dbReference type="Pfam" id="PF09190">
    <property type="entry name" value="DALR_2"/>
    <property type="match status" value="1"/>
</dbReference>
<evidence type="ECO:0000256" key="1">
    <source>
        <dbReference type="ARBA" id="ARBA00004496"/>
    </source>
</evidence>
<keyword evidence="10 12" id="KW-0648">Protein biosynthesis</keyword>
<evidence type="ECO:0000256" key="3">
    <source>
        <dbReference type="ARBA" id="ARBA00011245"/>
    </source>
</evidence>
<proteinExistence type="inferred from homology"/>
<evidence type="ECO:0000256" key="12">
    <source>
        <dbReference type="HAMAP-Rule" id="MF_00041"/>
    </source>
</evidence>
<feature type="binding site" evidence="12">
    <location>
        <position position="209"/>
    </location>
    <ligand>
        <name>Zn(2+)</name>
        <dbReference type="ChEBI" id="CHEBI:29105"/>
    </ligand>
</feature>
<comment type="cofactor">
    <cofactor evidence="12">
        <name>Zn(2+)</name>
        <dbReference type="ChEBI" id="CHEBI:29105"/>
    </cofactor>
    <text evidence="12">Binds 1 zinc ion per subunit.</text>
</comment>
<comment type="catalytic activity">
    <reaction evidence="12">
        <text>tRNA(Cys) + L-cysteine + ATP = L-cysteinyl-tRNA(Cys) + AMP + diphosphate</text>
        <dbReference type="Rhea" id="RHEA:17773"/>
        <dbReference type="Rhea" id="RHEA-COMP:9661"/>
        <dbReference type="Rhea" id="RHEA-COMP:9679"/>
        <dbReference type="ChEBI" id="CHEBI:30616"/>
        <dbReference type="ChEBI" id="CHEBI:33019"/>
        <dbReference type="ChEBI" id="CHEBI:35235"/>
        <dbReference type="ChEBI" id="CHEBI:78442"/>
        <dbReference type="ChEBI" id="CHEBI:78517"/>
        <dbReference type="ChEBI" id="CHEBI:456215"/>
        <dbReference type="EC" id="6.1.1.16"/>
    </reaction>
</comment>
<keyword evidence="7 12" id="KW-0547">Nucleotide-binding</keyword>
<evidence type="ECO:0000256" key="9">
    <source>
        <dbReference type="ARBA" id="ARBA00022840"/>
    </source>
</evidence>
<keyword evidence="8 12" id="KW-0862">Zinc</keyword>
<dbReference type="InterPro" id="IPR015273">
    <property type="entry name" value="Cys-tRNA-synt_Ia_DALR"/>
</dbReference>
<dbReference type="CDD" id="cd00672">
    <property type="entry name" value="CysRS_core"/>
    <property type="match status" value="1"/>
</dbReference>
<feature type="region of interest" description="Disordered" evidence="13">
    <location>
        <begin position="158"/>
        <end position="177"/>
    </location>
</feature>
<dbReference type="InterPro" id="IPR032678">
    <property type="entry name" value="tRNA-synt_1_cat_dom"/>
</dbReference>
<evidence type="ECO:0000256" key="7">
    <source>
        <dbReference type="ARBA" id="ARBA00022741"/>
    </source>
</evidence>
<dbReference type="EMBL" id="PUHY01000010">
    <property type="protein sequence ID" value="PQO34791.1"/>
    <property type="molecule type" value="Genomic_DNA"/>
</dbReference>
<protein>
    <recommendedName>
        <fullName evidence="12">Cysteine--tRNA ligase</fullName>
        <ecNumber evidence="12">6.1.1.16</ecNumber>
    </recommendedName>
    <alternativeName>
        <fullName evidence="12">Cysteinyl-tRNA synthetase</fullName>
        <shortName evidence="12">CysRS</shortName>
    </alternativeName>
</protein>
<evidence type="ECO:0000256" key="4">
    <source>
        <dbReference type="ARBA" id="ARBA00022490"/>
    </source>
</evidence>
<dbReference type="NCBIfam" id="TIGR00435">
    <property type="entry name" value="cysS"/>
    <property type="match status" value="1"/>
</dbReference>
<keyword evidence="6 12" id="KW-0479">Metal-binding</keyword>
<keyword evidence="11 12" id="KW-0030">Aminoacyl-tRNA synthetase</keyword>
<dbReference type="InterPro" id="IPR009080">
    <property type="entry name" value="tRNAsynth_Ia_anticodon-bd"/>
</dbReference>
<dbReference type="OrthoDB" id="9815130at2"/>
<dbReference type="HAMAP" id="MF_00041">
    <property type="entry name" value="Cys_tRNA_synth"/>
    <property type="match status" value="1"/>
</dbReference>
<feature type="region of interest" description="Disordered" evidence="13">
    <location>
        <begin position="265"/>
        <end position="295"/>
    </location>
</feature>
<dbReference type="Pfam" id="PF01406">
    <property type="entry name" value="tRNA-synt_1e"/>
    <property type="match status" value="1"/>
</dbReference>
<evidence type="ECO:0000256" key="6">
    <source>
        <dbReference type="ARBA" id="ARBA00022723"/>
    </source>
</evidence>
<comment type="subunit">
    <text evidence="3 12">Monomer.</text>
</comment>
<evidence type="ECO:0000256" key="8">
    <source>
        <dbReference type="ARBA" id="ARBA00022833"/>
    </source>
</evidence>
<dbReference type="PANTHER" id="PTHR10890:SF3">
    <property type="entry name" value="CYSTEINE--TRNA LIGASE, CYTOPLASMIC"/>
    <property type="match status" value="1"/>
</dbReference>
<sequence>MSNLRVYNTLSRSKEEFKTVEPGKVGIYLCGPTVYAEAHIGHMVGPVIFDTVKRYLEHSGYDVRLVVNITDVDDKLIHKANERKMSMLEVAEENIADYLGNLAALGVTTIDDMPRATACMDDIIQFVKDLIDKGFAYDVDGDVFFEVTKDPEYGKLTNRSVDSMQGEGGGAAASKRSPGDFALWKKAKPGEPSWESPWGKGRPGWHIECSAMSKGILGETFDIHGGGLDLTFPHHENEIAQSECCHGKPMVNYWMHNGLLRSDPSAGKIGGKADRDKKDSPEEPSAGGKMSRSAGAGGLADLIKRQGGERIRFFLLRTHYRSTILFSEPAIEEAGTGLDTFLRLFERYERITGKSFYDIVPAKTRQEGAFEAGDDVLLSLIKQHRDAYLEKMDDDFNTGGGVSELFEIVRGINKAIDQEKLEETKGADTSSLDQAMATLRELTAILGLFATKPEADSSEDAGLVDQLMSLVIEIRANSRKKKDFETSDLIRDRLTECGITLEDRKDGTLWRKG</sequence>
<comment type="caution">
    <text evidence="12">Lacks conserved residue(s) required for the propagation of feature annotation.</text>
</comment>
<comment type="similarity">
    <text evidence="2 12">Belongs to the class-I aminoacyl-tRNA synthetase family.</text>
</comment>
<accession>A0A2S8FRI5</accession>
<dbReference type="EC" id="6.1.1.16" evidence="12"/>
<dbReference type="SMART" id="SM00840">
    <property type="entry name" value="DALR_2"/>
    <property type="match status" value="1"/>
</dbReference>
<dbReference type="InterPro" id="IPR024909">
    <property type="entry name" value="Cys-tRNA/MSH_ligase"/>
</dbReference>
<dbReference type="InterPro" id="IPR014729">
    <property type="entry name" value="Rossmann-like_a/b/a_fold"/>
</dbReference>
<dbReference type="AlphaFoldDB" id="A0A2S8FRI5"/>
<evidence type="ECO:0000256" key="11">
    <source>
        <dbReference type="ARBA" id="ARBA00023146"/>
    </source>
</evidence>
<keyword evidence="5 12" id="KW-0436">Ligase</keyword>
<evidence type="ECO:0000256" key="5">
    <source>
        <dbReference type="ARBA" id="ARBA00022598"/>
    </source>
</evidence>
<evidence type="ECO:0000256" key="2">
    <source>
        <dbReference type="ARBA" id="ARBA00005594"/>
    </source>
</evidence>
<feature type="binding site" evidence="12">
    <location>
        <position position="30"/>
    </location>
    <ligand>
        <name>Zn(2+)</name>
        <dbReference type="ChEBI" id="CHEBI:29105"/>
    </ligand>
</feature>
<dbReference type="GO" id="GO:0005829">
    <property type="term" value="C:cytosol"/>
    <property type="evidence" value="ECO:0007669"/>
    <property type="project" value="TreeGrafter"/>
</dbReference>
<dbReference type="GO" id="GO:0006423">
    <property type="term" value="P:cysteinyl-tRNA aminoacylation"/>
    <property type="evidence" value="ECO:0007669"/>
    <property type="project" value="UniProtKB-UniRule"/>
</dbReference>
<dbReference type="PANTHER" id="PTHR10890">
    <property type="entry name" value="CYSTEINYL-TRNA SYNTHETASE"/>
    <property type="match status" value="1"/>
</dbReference>
<feature type="binding site" evidence="12">
    <location>
        <position position="234"/>
    </location>
    <ligand>
        <name>Zn(2+)</name>
        <dbReference type="ChEBI" id="CHEBI:29105"/>
    </ligand>
</feature>
<keyword evidence="4 12" id="KW-0963">Cytoplasm</keyword>
<evidence type="ECO:0000313" key="16">
    <source>
        <dbReference type="Proteomes" id="UP000238322"/>
    </source>
</evidence>
<dbReference type="InterPro" id="IPR056411">
    <property type="entry name" value="CysS_C"/>
</dbReference>
<evidence type="ECO:0000256" key="10">
    <source>
        <dbReference type="ARBA" id="ARBA00022917"/>
    </source>
</evidence>
<dbReference type="Pfam" id="PF23493">
    <property type="entry name" value="CysS_C"/>
    <property type="match status" value="1"/>
</dbReference>
<organism evidence="15 16">
    <name type="scientific">Blastopirellula marina</name>
    <dbReference type="NCBI Taxonomy" id="124"/>
    <lineage>
        <taxon>Bacteria</taxon>
        <taxon>Pseudomonadati</taxon>
        <taxon>Planctomycetota</taxon>
        <taxon>Planctomycetia</taxon>
        <taxon>Pirellulales</taxon>
        <taxon>Pirellulaceae</taxon>
        <taxon>Blastopirellula</taxon>
    </lineage>
</organism>
<feature type="domain" description="Cysteinyl-tRNA synthetase class Ia DALR" evidence="14">
    <location>
        <begin position="387"/>
        <end position="457"/>
    </location>
</feature>
<dbReference type="SUPFAM" id="SSF52374">
    <property type="entry name" value="Nucleotidylyl transferase"/>
    <property type="match status" value="1"/>
</dbReference>
<comment type="subcellular location">
    <subcellularLocation>
        <location evidence="1 12">Cytoplasm</location>
    </subcellularLocation>
</comment>
<feature type="binding site" evidence="12">
    <location>
        <position position="238"/>
    </location>
    <ligand>
        <name>Zn(2+)</name>
        <dbReference type="ChEBI" id="CHEBI:29105"/>
    </ligand>
</feature>
<evidence type="ECO:0000313" key="15">
    <source>
        <dbReference type="EMBL" id="PQO34791.1"/>
    </source>
</evidence>
<dbReference type="SUPFAM" id="SSF47323">
    <property type="entry name" value="Anticodon-binding domain of a subclass of class I aminoacyl-tRNA synthetases"/>
    <property type="match status" value="1"/>
</dbReference>
<dbReference type="Proteomes" id="UP000238322">
    <property type="component" value="Unassembled WGS sequence"/>
</dbReference>
<dbReference type="GO" id="GO:0008270">
    <property type="term" value="F:zinc ion binding"/>
    <property type="evidence" value="ECO:0007669"/>
    <property type="project" value="UniProtKB-UniRule"/>
</dbReference>
<feature type="compositionally biased region" description="Basic and acidic residues" evidence="13">
    <location>
        <begin position="271"/>
        <end position="281"/>
    </location>
</feature>
<dbReference type="Gene3D" id="3.40.50.620">
    <property type="entry name" value="HUPs"/>
    <property type="match status" value="1"/>
</dbReference>
<dbReference type="GO" id="GO:0004817">
    <property type="term" value="F:cysteine-tRNA ligase activity"/>
    <property type="evidence" value="ECO:0007669"/>
    <property type="project" value="UniProtKB-UniRule"/>
</dbReference>
<evidence type="ECO:0000256" key="13">
    <source>
        <dbReference type="SAM" id="MobiDB-lite"/>
    </source>
</evidence>
<dbReference type="RefSeq" id="WP_105330521.1">
    <property type="nucleotide sequence ID" value="NZ_PUHY01000010.1"/>
</dbReference>
<dbReference type="InterPro" id="IPR015803">
    <property type="entry name" value="Cys-tRNA-ligase"/>
</dbReference>
<gene>
    <name evidence="12" type="primary">cysS</name>
    <name evidence="15" type="ORF">C5Y83_14935</name>
</gene>
<dbReference type="GO" id="GO:0005524">
    <property type="term" value="F:ATP binding"/>
    <property type="evidence" value="ECO:0007669"/>
    <property type="project" value="UniProtKB-UniRule"/>
</dbReference>
<keyword evidence="9 12" id="KW-0067">ATP-binding</keyword>
<comment type="caution">
    <text evidence="15">The sequence shown here is derived from an EMBL/GenBank/DDBJ whole genome shotgun (WGS) entry which is preliminary data.</text>
</comment>
<evidence type="ECO:0000259" key="14">
    <source>
        <dbReference type="SMART" id="SM00840"/>
    </source>
</evidence>
<dbReference type="Gene3D" id="1.20.120.1910">
    <property type="entry name" value="Cysteine-tRNA ligase, C-terminal anti-codon recognition domain"/>
    <property type="match status" value="1"/>
</dbReference>
<reference evidence="15 16" key="1">
    <citation type="submission" date="2018-02" db="EMBL/GenBank/DDBJ databases">
        <title>Comparative genomes isolates from brazilian mangrove.</title>
        <authorList>
            <person name="Araujo J.E."/>
            <person name="Taketani R.G."/>
            <person name="Silva M.C.P."/>
            <person name="Loureco M.V."/>
            <person name="Andreote F.D."/>
        </authorList>
    </citation>
    <scope>NUCLEOTIDE SEQUENCE [LARGE SCALE GENOMIC DNA]</scope>
    <source>
        <strain evidence="15 16">Hex-1 MGV</strain>
    </source>
</reference>